<evidence type="ECO:0000313" key="9">
    <source>
        <dbReference type="Proteomes" id="UP001183410"/>
    </source>
</evidence>
<dbReference type="RefSeq" id="WP_311666885.1">
    <property type="nucleotide sequence ID" value="NZ_JAVREO010000005.1"/>
</dbReference>
<dbReference type="Pfam" id="PF02065">
    <property type="entry name" value="Melibiase"/>
    <property type="match status" value="1"/>
</dbReference>
<keyword evidence="3 8" id="KW-0378">Hydrolase</keyword>
<feature type="compositionally biased region" description="Low complexity" evidence="5">
    <location>
        <begin position="33"/>
        <end position="42"/>
    </location>
</feature>
<dbReference type="InterPro" id="IPR013785">
    <property type="entry name" value="Aldolase_TIM"/>
</dbReference>
<feature type="domain" description="Glycosyl hydrolase family 36 C-terminal" evidence="6">
    <location>
        <begin position="628"/>
        <end position="720"/>
    </location>
</feature>
<dbReference type="Gene3D" id="2.70.98.60">
    <property type="entry name" value="alpha-galactosidase from lactobacil brevis"/>
    <property type="match status" value="1"/>
</dbReference>
<keyword evidence="4 8" id="KW-0326">Glycosidase</keyword>
<gene>
    <name evidence="8" type="ORF">RM844_11135</name>
</gene>
<dbReference type="InterPro" id="IPR038417">
    <property type="entry name" value="Alpga-gal_N_sf"/>
</dbReference>
<evidence type="ECO:0000256" key="2">
    <source>
        <dbReference type="ARBA" id="ARBA00012755"/>
    </source>
</evidence>
<dbReference type="Gene3D" id="3.20.20.70">
    <property type="entry name" value="Aldolase class I"/>
    <property type="match status" value="1"/>
</dbReference>
<dbReference type="EMBL" id="JAVREO010000005">
    <property type="protein sequence ID" value="MDT0266845.1"/>
    <property type="molecule type" value="Genomic_DNA"/>
</dbReference>
<name>A0ABU2JPC5_9ACTN</name>
<feature type="region of interest" description="Disordered" evidence="5">
    <location>
        <begin position="21"/>
        <end position="45"/>
    </location>
</feature>
<evidence type="ECO:0000256" key="5">
    <source>
        <dbReference type="SAM" id="MobiDB-lite"/>
    </source>
</evidence>
<comment type="caution">
    <text evidence="8">The sequence shown here is derived from an EMBL/GenBank/DDBJ whole genome shotgun (WGS) entry which is preliminary data.</text>
</comment>
<dbReference type="EC" id="3.2.1.22" evidence="2"/>
<accession>A0ABU2JPC5</accession>
<protein>
    <recommendedName>
        <fullName evidence="2">alpha-galactosidase</fullName>
        <ecNumber evidence="2">3.2.1.22</ecNumber>
    </recommendedName>
</protein>
<comment type="catalytic activity">
    <reaction evidence="1">
        <text>Hydrolysis of terminal, non-reducing alpha-D-galactose residues in alpha-D-galactosides, including galactose oligosaccharides, galactomannans and galactolipids.</text>
        <dbReference type="EC" id="3.2.1.22"/>
    </reaction>
</comment>
<dbReference type="Pfam" id="PF16874">
    <property type="entry name" value="Glyco_hydro_36C"/>
    <property type="match status" value="1"/>
</dbReference>
<dbReference type="PANTHER" id="PTHR43053:SF3">
    <property type="entry name" value="ALPHA-GALACTOSIDASE C-RELATED"/>
    <property type="match status" value="1"/>
</dbReference>
<dbReference type="Pfam" id="PF16875">
    <property type="entry name" value="Glyco_hydro_36N"/>
    <property type="match status" value="1"/>
</dbReference>
<proteinExistence type="predicted"/>
<dbReference type="InterPro" id="IPR031704">
    <property type="entry name" value="Glyco_hydro_36_N"/>
</dbReference>
<evidence type="ECO:0000259" key="6">
    <source>
        <dbReference type="Pfam" id="PF16874"/>
    </source>
</evidence>
<dbReference type="Proteomes" id="UP001183410">
    <property type="component" value="Unassembled WGS sequence"/>
</dbReference>
<evidence type="ECO:0000256" key="1">
    <source>
        <dbReference type="ARBA" id="ARBA00001255"/>
    </source>
</evidence>
<sequence length="723" mass="79078">MLHWGSDLGPLGEAGLAGLAAHTALPPSPGNPDDPNHPGNWNIPPAVGLLAEHGAGWQGYPGLLGHRPGGTDWSPLLTVDSAELTVPADAPDPVELNDRAGATVTVHPAPAGAPRALRVVASDRVAALGLTIDLELTDSGLLRTRATVRNDHDEQPYTLDGLGLTLPVPTEATELFDLTGRWTHERSPQRQPFNVGSWVRETRRGRPGHDAPLLLALGTRDFGFRHGEIWALHLAWSGNHRLWADRLPTGQAVFGGGELPMPGEITLIPGADYTSPWLYASHSDHGFDGLSARFHDQLRARPHHPTKPRPVVLNTWEAVYFDHDLTKLKELADRGAEVGVERYVLDDGWFLGRRHDGAGLGDWYVDETVWPDGLHPLVDHVRGLGMEFGLWVEPEMINPNSRLAEAHPEWILATGGRLPGELRGQQVLDLTHPEAYAYVHERLDALLTEYDISYLKWDHNRELGDAGHSPDGAAAVRGQTLAVYRLLDQLRAAHPGLEIESCSGGGARVDLGILEHTDRVWGSDCIDALERQQINRWTMALLPPELVGSHVGSPRSHTTGRTHDLSFRAGTALFGHFGIEWDITRATDEERAELAGWVAQYKRLRGLLHGGRMVRADHQDPALWVHGVVARDQAEAVFALVAVGAPETSPHARVRLPGLDPDASYRLDVLPPGTESPGLWRGRPRWLTEEGAGGLRGSVLERVGLQIPAVHPEQAVLFHLTRE</sequence>
<dbReference type="CDD" id="cd14791">
    <property type="entry name" value="GH36"/>
    <property type="match status" value="1"/>
</dbReference>
<evidence type="ECO:0000313" key="8">
    <source>
        <dbReference type="EMBL" id="MDT0266845.1"/>
    </source>
</evidence>
<reference evidence="9" key="1">
    <citation type="submission" date="2023-07" db="EMBL/GenBank/DDBJ databases">
        <title>30 novel species of actinomycetes from the DSMZ collection.</title>
        <authorList>
            <person name="Nouioui I."/>
        </authorList>
    </citation>
    <scope>NUCLEOTIDE SEQUENCE [LARGE SCALE GENOMIC DNA]</scope>
    <source>
        <strain evidence="9">DSM 44915</strain>
    </source>
</reference>
<evidence type="ECO:0000259" key="7">
    <source>
        <dbReference type="Pfam" id="PF16875"/>
    </source>
</evidence>
<dbReference type="PRINTS" id="PR00743">
    <property type="entry name" value="GLHYDRLASE36"/>
</dbReference>
<dbReference type="SUPFAM" id="SSF51445">
    <property type="entry name" value="(Trans)glycosidases"/>
    <property type="match status" value="1"/>
</dbReference>
<dbReference type="Gene3D" id="2.60.40.1180">
    <property type="entry name" value="Golgi alpha-mannosidase II"/>
    <property type="match status" value="1"/>
</dbReference>
<dbReference type="InterPro" id="IPR050985">
    <property type="entry name" value="Alpha-glycosidase_related"/>
</dbReference>
<evidence type="ECO:0000256" key="4">
    <source>
        <dbReference type="ARBA" id="ARBA00023295"/>
    </source>
</evidence>
<dbReference type="GO" id="GO:0004557">
    <property type="term" value="F:alpha-galactosidase activity"/>
    <property type="evidence" value="ECO:0007669"/>
    <property type="project" value="UniProtKB-EC"/>
</dbReference>
<organism evidence="8 9">
    <name type="scientific">Streptomyces chisholmiae</name>
    <dbReference type="NCBI Taxonomy" id="3075540"/>
    <lineage>
        <taxon>Bacteria</taxon>
        <taxon>Bacillati</taxon>
        <taxon>Actinomycetota</taxon>
        <taxon>Actinomycetes</taxon>
        <taxon>Kitasatosporales</taxon>
        <taxon>Streptomycetaceae</taxon>
        <taxon>Streptomyces</taxon>
    </lineage>
</organism>
<dbReference type="InterPro" id="IPR017853">
    <property type="entry name" value="GH"/>
</dbReference>
<evidence type="ECO:0000256" key="3">
    <source>
        <dbReference type="ARBA" id="ARBA00022801"/>
    </source>
</evidence>
<dbReference type="InterPro" id="IPR013780">
    <property type="entry name" value="Glyco_hydro_b"/>
</dbReference>
<feature type="domain" description="Glycosyl hydrolase family 36 N-terminal" evidence="7">
    <location>
        <begin position="1"/>
        <end position="267"/>
    </location>
</feature>
<keyword evidence="9" id="KW-1185">Reference proteome</keyword>
<dbReference type="PANTHER" id="PTHR43053">
    <property type="entry name" value="GLYCOSIDASE FAMILY 31"/>
    <property type="match status" value="1"/>
</dbReference>
<dbReference type="InterPro" id="IPR031705">
    <property type="entry name" value="Glyco_hydro_36_C"/>
</dbReference>
<dbReference type="InterPro" id="IPR002252">
    <property type="entry name" value="Glyco_hydro_36"/>
</dbReference>